<comment type="similarity">
    <text evidence="1 2">Belongs to the outer membrane factor (OMF) (TC 1.B.17) family.</text>
</comment>
<dbReference type="GO" id="GO:0005886">
    <property type="term" value="C:plasma membrane"/>
    <property type="evidence" value="ECO:0007669"/>
    <property type="project" value="UniProtKB-SubCell"/>
</dbReference>
<dbReference type="PANTHER" id="PTHR30203:SF33">
    <property type="entry name" value="BLR4455 PROTEIN"/>
    <property type="match status" value="1"/>
</dbReference>
<evidence type="ECO:0000313" key="5">
    <source>
        <dbReference type="Proteomes" id="UP000254343"/>
    </source>
</evidence>
<name>A0A380WDF0_AFIFE</name>
<organism evidence="4 5">
    <name type="scientific">Afipia felis</name>
    <name type="common">Cat scratch disease bacillus</name>
    <dbReference type="NCBI Taxonomy" id="1035"/>
    <lineage>
        <taxon>Bacteria</taxon>
        <taxon>Pseudomonadati</taxon>
        <taxon>Pseudomonadota</taxon>
        <taxon>Alphaproteobacteria</taxon>
        <taxon>Hyphomicrobiales</taxon>
        <taxon>Nitrobacteraceae</taxon>
        <taxon>Afipia</taxon>
    </lineage>
</organism>
<keyword evidence="3" id="KW-1133">Transmembrane helix</keyword>
<comment type="subcellular location">
    <subcellularLocation>
        <location evidence="2">Cell membrane</location>
        <topology evidence="2">Lipid-anchor</topology>
    </subcellularLocation>
</comment>
<dbReference type="PANTHER" id="PTHR30203">
    <property type="entry name" value="OUTER MEMBRANE CATION EFFLUX PROTEIN"/>
    <property type="match status" value="1"/>
</dbReference>
<dbReference type="InterPro" id="IPR010131">
    <property type="entry name" value="MdtP/NodT-like"/>
</dbReference>
<keyword evidence="2" id="KW-0449">Lipoprotein</keyword>
<proteinExistence type="inferred from homology"/>
<feature type="transmembrane region" description="Helical" evidence="3">
    <location>
        <begin position="20"/>
        <end position="39"/>
    </location>
</feature>
<dbReference type="Proteomes" id="UP000254343">
    <property type="component" value="Unassembled WGS sequence"/>
</dbReference>
<keyword evidence="2 3" id="KW-0812">Transmembrane</keyword>
<dbReference type="SUPFAM" id="SSF56954">
    <property type="entry name" value="Outer membrane efflux proteins (OEP)"/>
    <property type="match status" value="1"/>
</dbReference>
<dbReference type="PROSITE" id="PS51257">
    <property type="entry name" value="PROKAR_LIPOPROTEIN"/>
    <property type="match status" value="1"/>
</dbReference>
<evidence type="ECO:0000256" key="2">
    <source>
        <dbReference type="RuleBase" id="RU362097"/>
    </source>
</evidence>
<dbReference type="RefSeq" id="WP_002716969.1">
    <property type="nucleotide sequence ID" value="NZ_UFSI01000001.1"/>
</dbReference>
<accession>A0A380WDF0</accession>
<protein>
    <submittedName>
        <fullName evidence="4">Outer membrane protein oprM</fullName>
    </submittedName>
</protein>
<dbReference type="GO" id="GO:0015562">
    <property type="term" value="F:efflux transmembrane transporter activity"/>
    <property type="evidence" value="ECO:0007669"/>
    <property type="project" value="InterPro"/>
</dbReference>
<dbReference type="NCBIfam" id="TIGR01845">
    <property type="entry name" value="outer_NodT"/>
    <property type="match status" value="1"/>
</dbReference>
<dbReference type="Pfam" id="PF02321">
    <property type="entry name" value="OEP"/>
    <property type="match status" value="2"/>
</dbReference>
<dbReference type="InterPro" id="IPR003423">
    <property type="entry name" value="OMP_efflux"/>
</dbReference>
<evidence type="ECO:0000256" key="3">
    <source>
        <dbReference type="SAM" id="Phobius"/>
    </source>
</evidence>
<keyword evidence="2" id="KW-0564">Palmitate</keyword>
<evidence type="ECO:0000313" key="4">
    <source>
        <dbReference type="EMBL" id="SUU86145.1"/>
    </source>
</evidence>
<dbReference type="AlphaFoldDB" id="A0A380WDF0"/>
<evidence type="ECO:0000256" key="1">
    <source>
        <dbReference type="ARBA" id="ARBA00007613"/>
    </source>
</evidence>
<dbReference type="EMBL" id="UIGB01000001">
    <property type="protein sequence ID" value="SUU86145.1"/>
    <property type="molecule type" value="Genomic_DNA"/>
</dbReference>
<dbReference type="Gene3D" id="2.20.200.10">
    <property type="entry name" value="Outer membrane efflux proteins (OEP)"/>
    <property type="match status" value="1"/>
</dbReference>
<keyword evidence="2" id="KW-1134">Transmembrane beta strand</keyword>
<dbReference type="Gene3D" id="1.20.1600.10">
    <property type="entry name" value="Outer membrane efflux proteins (OEP)"/>
    <property type="match status" value="1"/>
</dbReference>
<reference evidence="4 5" key="1">
    <citation type="submission" date="2018-06" db="EMBL/GenBank/DDBJ databases">
        <authorList>
            <consortium name="Pathogen Informatics"/>
            <person name="Doyle S."/>
        </authorList>
    </citation>
    <scope>NUCLEOTIDE SEQUENCE [LARGE SCALE GENOMIC DNA]</scope>
    <source>
        <strain evidence="4 5">NCTC12722</strain>
    </source>
</reference>
<keyword evidence="2 3" id="KW-0472">Membrane</keyword>
<gene>
    <name evidence="4" type="primary">oprM_2</name>
    <name evidence="4" type="ORF">NCTC12722_03367</name>
</gene>
<dbReference type="OrthoDB" id="9783100at2"/>
<sequence>MPGAELKSSAARTHRDTRRAFGVAVLLLVPGLTGCILNTERPDPNLPIPAKYLEAARGPADAAVPALDWWRGFKSNELTGLIETAQTVNLDIAVAVAQIIQADAQVGVAGAPLLPSISGTATAERVRQPASSIGGVSSGPTQFSQYNVGLTASYMIDFWGKNRATLFAAEENATVARYNRDVVGLTTVVTVANTYFQILAAQDRLRVARNNLAAANRILGLIKQQFAGGTASQLEVSQQEALVATVRASIPPLEVTRQQNIAALAVLVARAPADFKVRGGGLLQIAVPRVTPGLPSELLYQRPDIRQAEAQLASSNFSVEAARAAFFPQIQLTGQTGFQSMALAALFGPGAWYYTLAASLTQPIFDGFLLQSQLQQARGVQLQYLQAYRKAVLSAFADVEKALVALQQTIRQERLQMDVVAASRQAFDVSETQLRGGTVNLITVLQTEQTLFTAEDTLAQVRLTKFMAASSLFQALGGGWNPESTVAVNQRCLTQGTNDGSCQSGRR</sequence>